<evidence type="ECO:0000256" key="1">
    <source>
        <dbReference type="SAM" id="Phobius"/>
    </source>
</evidence>
<name>A0AAV4KRE9_9ACTN</name>
<feature type="transmembrane region" description="Helical" evidence="1">
    <location>
        <begin position="148"/>
        <end position="169"/>
    </location>
</feature>
<dbReference type="PANTHER" id="PTHR38454:SF1">
    <property type="entry name" value="INTEGRAL MEMBRANE PROTEIN"/>
    <property type="match status" value="1"/>
</dbReference>
<evidence type="ECO:0000313" key="3">
    <source>
        <dbReference type="EMBL" id="QEV32758.1"/>
    </source>
</evidence>
<feature type="transmembrane region" description="Helical" evidence="1">
    <location>
        <begin position="231"/>
        <end position="260"/>
    </location>
</feature>
<keyword evidence="1" id="KW-0812">Transmembrane</keyword>
<evidence type="ECO:0000313" key="5">
    <source>
        <dbReference type="Proteomes" id="UP000642014"/>
    </source>
</evidence>
<keyword evidence="1" id="KW-1133">Transmembrane helix</keyword>
<organism evidence="2 5">
    <name type="scientific">Streptomyces cinereoruber</name>
    <dbReference type="NCBI Taxonomy" id="67260"/>
    <lineage>
        <taxon>Bacteria</taxon>
        <taxon>Bacillati</taxon>
        <taxon>Actinomycetota</taxon>
        <taxon>Actinomycetes</taxon>
        <taxon>Kitasatosporales</taxon>
        <taxon>Streptomycetaceae</taxon>
        <taxon>Streptomyces</taxon>
    </lineage>
</organism>
<dbReference type="Pfam" id="PF09586">
    <property type="entry name" value="YfhO"/>
    <property type="match status" value="1"/>
</dbReference>
<dbReference type="Proteomes" id="UP000642014">
    <property type="component" value="Unassembled WGS sequence"/>
</dbReference>
<dbReference type="AlphaFoldDB" id="A0AAV4KRE9"/>
<dbReference type="Proteomes" id="UP000326029">
    <property type="component" value="Chromosome"/>
</dbReference>
<protein>
    <submittedName>
        <fullName evidence="2">Membrane protein</fullName>
    </submittedName>
</protein>
<feature type="transmembrane region" description="Helical" evidence="1">
    <location>
        <begin position="52"/>
        <end position="75"/>
    </location>
</feature>
<reference evidence="2 5" key="1">
    <citation type="journal article" date="2014" name="Int. J. Syst. Evol. Microbiol.">
        <title>Complete genome sequence of Corynebacterium casei LMG S-19264T (=DSM 44701T), isolated from a smear-ripened cheese.</title>
        <authorList>
            <consortium name="US DOE Joint Genome Institute (JGI-PGF)"/>
            <person name="Walter F."/>
            <person name="Albersmeier A."/>
            <person name="Kalinowski J."/>
            <person name="Ruckert C."/>
        </authorList>
    </citation>
    <scope>NUCLEOTIDE SEQUENCE [LARGE SCALE GENOMIC DNA]</scope>
    <source>
        <strain evidence="2 5">JCM 4205</strain>
    </source>
</reference>
<proteinExistence type="predicted"/>
<keyword evidence="1" id="KW-0472">Membrane</keyword>
<feature type="transmembrane region" description="Helical" evidence="1">
    <location>
        <begin position="849"/>
        <end position="870"/>
    </location>
</feature>
<feature type="transmembrane region" description="Helical" evidence="1">
    <location>
        <begin position="419"/>
        <end position="437"/>
    </location>
</feature>
<feature type="transmembrane region" description="Helical" evidence="1">
    <location>
        <begin position="473"/>
        <end position="497"/>
    </location>
</feature>
<feature type="transmembrane region" description="Helical" evidence="1">
    <location>
        <begin position="181"/>
        <end position="203"/>
    </location>
</feature>
<feature type="transmembrane region" description="Helical" evidence="1">
    <location>
        <begin position="396"/>
        <end position="412"/>
    </location>
</feature>
<feature type="transmembrane region" description="Helical" evidence="1">
    <location>
        <begin position="443"/>
        <end position="461"/>
    </location>
</feature>
<dbReference type="EMBL" id="BMSJ01000010">
    <property type="protein sequence ID" value="GGR39940.1"/>
    <property type="molecule type" value="Genomic_DNA"/>
</dbReference>
<keyword evidence="4" id="KW-1185">Reference proteome</keyword>
<dbReference type="PANTHER" id="PTHR38454">
    <property type="entry name" value="INTEGRAL MEMBRANE PROTEIN-RELATED"/>
    <property type="match status" value="1"/>
</dbReference>
<feature type="transmembrane region" description="Helical" evidence="1">
    <location>
        <begin position="272"/>
        <end position="297"/>
    </location>
</feature>
<evidence type="ECO:0000313" key="4">
    <source>
        <dbReference type="Proteomes" id="UP000326029"/>
    </source>
</evidence>
<gene>
    <name evidence="3" type="ORF">CP977_11690</name>
    <name evidence="2" type="ORF">GCM10010497_48620</name>
</gene>
<accession>A0AAV4KRE9</accession>
<sequence length="875" mass="91859">MGRPDTTTTRDDFTMTAPIETAPDTHVPERQDRASATGGRRFADRLRVSEKAAALSAAILSMTAFCVGMAVHGTYPFGPSTRAMNDLRHQYVPFHAHLWDLQHGTAQGDLLFNWQSGFGNGFLAEFFTYLSNPLSWITGLFPRQYVDFPVFLVSLLSIGLAAAAMTVFLGRLRPGSPWLRALLATGYAVCGWTVLDASIVPMWMTGLVALPLLCIAVDDCLKGRRWVLGVLLFALCWFANFYSAAMATLGAALVLLLRLLLSDTGWRTRLRVLGRAAGTATTGLLLAAPAIIVPGLANKQSQPTTSYVVDVSTGPLTYLGLFLPGSVPEPAAPNVFTGVLVLLLVLALPFQNRVRGRERAAWLALIVLTALSFVFTPTAKVWQGFTLPHGAPFRESFVLSGLLVMAAWICLAHAPRPRALLGGGALLAGLVLLTHSAQPVSSYALKGTVIGGVVVGALLLLHARDLRPGGRALVVLSLALSVLATTAYAVYGVQVVFDTARRSYNTTTTTSLLTKNVNRAAVENGNWPESRVGVAPSLYVTNNDPMLLGVQSGGYYSSYVTKEAATGLRELGIGYAMGGRNLWIPRDPYLNALMGVGTLLDRAGGARITARSVPSVPLVSLRAPGSDQAYGAPAGSVWADRHAALGAQVYTVPEFQYVKGPVAVRGANGWQLSPREKGKAWSGFTARCAPGDEAYLYAPALSGLSVATGSKPMSNSGRPPAVVSPVNPLGKVPADGKLEFAIGASRPGQVLPYDAVGCMDPKKFQDAVRALRASAPVNPSVGGHSVAAELPKGSTGTVVVATPAIQGWSCSVDGGAARPPVSHRGLLGVPLGSGADRFACSYTPPGLKAGLGGTGAGVLVLAGVLVAGAVRRRRA</sequence>
<feature type="transmembrane region" description="Helical" evidence="1">
    <location>
        <begin position="331"/>
        <end position="348"/>
    </location>
</feature>
<feature type="transmembrane region" description="Helical" evidence="1">
    <location>
        <begin position="360"/>
        <end position="376"/>
    </location>
</feature>
<dbReference type="InterPro" id="IPR018580">
    <property type="entry name" value="Uncharacterised_YfhO"/>
</dbReference>
<evidence type="ECO:0000313" key="2">
    <source>
        <dbReference type="EMBL" id="GGR39940.1"/>
    </source>
</evidence>
<reference evidence="2" key="3">
    <citation type="submission" date="2023-08" db="EMBL/GenBank/DDBJ databases">
        <authorList>
            <person name="Sun Q."/>
            <person name="Ohkuma M."/>
        </authorList>
    </citation>
    <scope>NUCLEOTIDE SEQUENCE</scope>
    <source>
        <strain evidence="2">JCM 4205</strain>
    </source>
</reference>
<reference evidence="3 4" key="2">
    <citation type="submission" date="2017-09" db="EMBL/GenBank/DDBJ databases">
        <authorList>
            <person name="Lee N."/>
            <person name="Cho B.-K."/>
        </authorList>
    </citation>
    <scope>NUCLEOTIDE SEQUENCE [LARGE SCALE GENOMIC DNA]</scope>
    <source>
        <strain evidence="3 4">ATCC 19740</strain>
    </source>
</reference>
<dbReference type="EMBL" id="CP023693">
    <property type="protein sequence ID" value="QEV32758.1"/>
    <property type="molecule type" value="Genomic_DNA"/>
</dbReference>